<keyword evidence="5 7" id="KW-0234">DNA repair</keyword>
<evidence type="ECO:0000256" key="7">
    <source>
        <dbReference type="HAMAP-Rule" id="MF_00201"/>
    </source>
</evidence>
<organism evidence="9 10">
    <name type="scientific">Clostridium niameyense</name>
    <dbReference type="NCBI Taxonomy" id="1622073"/>
    <lineage>
        <taxon>Bacteria</taxon>
        <taxon>Bacillati</taxon>
        <taxon>Bacillota</taxon>
        <taxon>Clostridia</taxon>
        <taxon>Eubacteriales</taxon>
        <taxon>Clostridiaceae</taxon>
        <taxon>Clostridium</taxon>
    </lineage>
</organism>
<dbReference type="SUPFAM" id="SSF50249">
    <property type="entry name" value="Nucleic acid-binding proteins"/>
    <property type="match status" value="1"/>
</dbReference>
<gene>
    <name evidence="7 9" type="primary">recO</name>
    <name evidence="9" type="ORF">FDF74_00655</name>
</gene>
<dbReference type="EMBL" id="SXDP01000001">
    <property type="protein sequence ID" value="NEZ45716.1"/>
    <property type="molecule type" value="Genomic_DNA"/>
</dbReference>
<keyword evidence="3 7" id="KW-0227">DNA damage</keyword>
<accession>A0A6M0R6A4</accession>
<keyword evidence="10" id="KW-1185">Reference proteome</keyword>
<evidence type="ECO:0000256" key="6">
    <source>
        <dbReference type="ARBA" id="ARBA00033409"/>
    </source>
</evidence>
<dbReference type="AlphaFoldDB" id="A0A6M0R6A4"/>
<keyword evidence="4 7" id="KW-0233">DNA recombination</keyword>
<dbReference type="InterPro" id="IPR012340">
    <property type="entry name" value="NA-bd_OB-fold"/>
</dbReference>
<evidence type="ECO:0000256" key="2">
    <source>
        <dbReference type="ARBA" id="ARBA00021310"/>
    </source>
</evidence>
<evidence type="ECO:0000256" key="3">
    <source>
        <dbReference type="ARBA" id="ARBA00022763"/>
    </source>
</evidence>
<protein>
    <recommendedName>
        <fullName evidence="2 7">DNA repair protein RecO</fullName>
    </recommendedName>
    <alternativeName>
        <fullName evidence="6 7">Recombination protein O</fullName>
    </alternativeName>
</protein>
<dbReference type="PANTHER" id="PTHR33991:SF1">
    <property type="entry name" value="DNA REPAIR PROTEIN RECO"/>
    <property type="match status" value="1"/>
</dbReference>
<dbReference type="Pfam" id="PF11967">
    <property type="entry name" value="RecO_N"/>
    <property type="match status" value="1"/>
</dbReference>
<proteinExistence type="inferred from homology"/>
<dbReference type="InterPro" id="IPR042242">
    <property type="entry name" value="RecO_C"/>
</dbReference>
<dbReference type="GO" id="GO:0006302">
    <property type="term" value="P:double-strand break repair"/>
    <property type="evidence" value="ECO:0007669"/>
    <property type="project" value="TreeGrafter"/>
</dbReference>
<evidence type="ECO:0000313" key="9">
    <source>
        <dbReference type="EMBL" id="NEZ45716.1"/>
    </source>
</evidence>
<evidence type="ECO:0000256" key="1">
    <source>
        <dbReference type="ARBA" id="ARBA00007452"/>
    </source>
</evidence>
<dbReference type="HAMAP" id="MF_00201">
    <property type="entry name" value="RecO"/>
    <property type="match status" value="1"/>
</dbReference>
<dbReference type="GO" id="GO:0006310">
    <property type="term" value="P:DNA recombination"/>
    <property type="evidence" value="ECO:0007669"/>
    <property type="project" value="UniProtKB-UniRule"/>
</dbReference>
<dbReference type="NCBIfam" id="TIGR00613">
    <property type="entry name" value="reco"/>
    <property type="match status" value="1"/>
</dbReference>
<sequence length="247" mass="28567">MSIFKTRAVVIKTQDFKEADKLVWLYTEKLGKVTSIAKGAKKNRSKYLSNTIPFCYGDYVLYKGKSMFNLSEGKLIESFQDFLKDLNTLTYASYFCELIDICAEEGESNRDLFRHLVTAFYLIKNKAVDIEILARAFEVKVLQATGYGLNLDYCSICGKNITTSNYINFQNVGGVCRKCEKINGININYATYNILKYFSKTSLEKIYRLSVEKQTKRELYKILNSIISQNYLKKPRSLQILNYIEEE</sequence>
<dbReference type="GO" id="GO:0043590">
    <property type="term" value="C:bacterial nucleoid"/>
    <property type="evidence" value="ECO:0007669"/>
    <property type="project" value="TreeGrafter"/>
</dbReference>
<evidence type="ECO:0000256" key="4">
    <source>
        <dbReference type="ARBA" id="ARBA00023172"/>
    </source>
</evidence>
<comment type="caution">
    <text evidence="9">The sequence shown here is derived from an EMBL/GenBank/DDBJ whole genome shotgun (WGS) entry which is preliminary data.</text>
</comment>
<evidence type="ECO:0000256" key="5">
    <source>
        <dbReference type="ARBA" id="ARBA00023204"/>
    </source>
</evidence>
<dbReference type="Gene3D" id="2.40.50.140">
    <property type="entry name" value="Nucleic acid-binding proteins"/>
    <property type="match status" value="1"/>
</dbReference>
<comment type="similarity">
    <text evidence="1 7">Belongs to the RecO family.</text>
</comment>
<dbReference type="Proteomes" id="UP000473885">
    <property type="component" value="Unassembled WGS sequence"/>
</dbReference>
<dbReference type="SUPFAM" id="SSF57863">
    <property type="entry name" value="ArfGap/RecO-like zinc finger"/>
    <property type="match status" value="1"/>
</dbReference>
<dbReference type="Gene3D" id="1.20.1440.120">
    <property type="entry name" value="Recombination protein O, C-terminal domain"/>
    <property type="match status" value="1"/>
</dbReference>
<feature type="domain" description="DNA replication/recombination mediator RecO N-terminal" evidence="8">
    <location>
        <begin position="1"/>
        <end position="79"/>
    </location>
</feature>
<dbReference type="Pfam" id="PF02565">
    <property type="entry name" value="RecO_C"/>
    <property type="match status" value="1"/>
</dbReference>
<dbReference type="PANTHER" id="PTHR33991">
    <property type="entry name" value="DNA REPAIR PROTEIN RECO"/>
    <property type="match status" value="1"/>
</dbReference>
<dbReference type="InterPro" id="IPR003717">
    <property type="entry name" value="RecO"/>
</dbReference>
<name>A0A6M0R6A4_9CLOT</name>
<reference evidence="9 10" key="1">
    <citation type="submission" date="2019-04" db="EMBL/GenBank/DDBJ databases">
        <title>Genome sequencing of Clostridium botulinum Groups I-IV and Clostridium butyricum.</title>
        <authorList>
            <person name="Brunt J."/>
            <person name="Van Vliet A.H.M."/>
            <person name="Stringer S.C."/>
            <person name="Carter A.T."/>
            <person name="Peck M.W."/>
        </authorList>
    </citation>
    <scope>NUCLEOTIDE SEQUENCE [LARGE SCALE GENOMIC DNA]</scope>
    <source>
        <strain evidence="9 10">IFR 18/094</strain>
    </source>
</reference>
<dbReference type="InterPro" id="IPR022572">
    <property type="entry name" value="DNA_rep/recomb_RecO_N"/>
</dbReference>
<dbReference type="InterPro" id="IPR037278">
    <property type="entry name" value="ARFGAP/RecO"/>
</dbReference>
<comment type="function">
    <text evidence="7">Involved in DNA repair and RecF pathway recombination.</text>
</comment>
<evidence type="ECO:0000313" key="10">
    <source>
        <dbReference type="Proteomes" id="UP000473885"/>
    </source>
</evidence>
<evidence type="ECO:0000259" key="8">
    <source>
        <dbReference type="Pfam" id="PF11967"/>
    </source>
</evidence>